<dbReference type="SMART" id="SM00448">
    <property type="entry name" value="REC"/>
    <property type="match status" value="1"/>
</dbReference>
<dbReference type="AlphaFoldDB" id="A0A2A2GDQ3"/>
<keyword evidence="2" id="KW-0902">Two-component regulatory system</keyword>
<dbReference type="SUPFAM" id="SSF52172">
    <property type="entry name" value="CheY-like"/>
    <property type="match status" value="1"/>
</dbReference>
<dbReference type="Proteomes" id="UP000218831">
    <property type="component" value="Unassembled WGS sequence"/>
</dbReference>
<dbReference type="Pfam" id="PF00072">
    <property type="entry name" value="Response_reg"/>
    <property type="match status" value="1"/>
</dbReference>
<dbReference type="InterPro" id="IPR050595">
    <property type="entry name" value="Bact_response_regulator"/>
</dbReference>
<dbReference type="PANTHER" id="PTHR44591">
    <property type="entry name" value="STRESS RESPONSE REGULATOR PROTEIN 1"/>
    <property type="match status" value="1"/>
</dbReference>
<dbReference type="EMBL" id="NSKE01000003">
    <property type="protein sequence ID" value="PAU94999.1"/>
    <property type="molecule type" value="Genomic_DNA"/>
</dbReference>
<evidence type="ECO:0000256" key="1">
    <source>
        <dbReference type="ARBA" id="ARBA00022553"/>
    </source>
</evidence>
<comment type="caution">
    <text evidence="5">The sequence shown here is derived from an EMBL/GenBank/DDBJ whole genome shotgun (WGS) entry which is preliminary data.</text>
</comment>
<evidence type="ECO:0000256" key="3">
    <source>
        <dbReference type="PROSITE-ProRule" id="PRU00169"/>
    </source>
</evidence>
<reference evidence="5 6" key="1">
    <citation type="submission" date="2017-08" db="EMBL/GenBank/DDBJ databases">
        <title>Aliifodinibius alkalisoli sp. nov., isolated from saline alkaline soil.</title>
        <authorList>
            <person name="Liu D."/>
            <person name="Zhang G."/>
        </authorList>
    </citation>
    <scope>NUCLEOTIDE SEQUENCE [LARGE SCALE GENOMIC DNA]</scope>
    <source>
        <strain evidence="5 6">WN023</strain>
    </source>
</reference>
<dbReference type="InterPro" id="IPR011006">
    <property type="entry name" value="CheY-like_superfamily"/>
</dbReference>
<dbReference type="PANTHER" id="PTHR44591:SF14">
    <property type="entry name" value="PROTEIN PILG"/>
    <property type="match status" value="1"/>
</dbReference>
<feature type="domain" description="Response regulatory" evidence="4">
    <location>
        <begin position="4"/>
        <end position="122"/>
    </location>
</feature>
<proteinExistence type="predicted"/>
<sequence length="122" mass="13946">MDIKILVVDDSPIMRKVIERTFNICGYESTSIFEASNGKEGLDILEEHAIDLLIVDINMPIMDGVQMLKEVKKNDQTKEIPILIISAESNKERIEKLSRFGAIFIHKPFTPEKLMAKMEQLI</sequence>
<evidence type="ECO:0000259" key="4">
    <source>
        <dbReference type="PROSITE" id="PS50110"/>
    </source>
</evidence>
<keyword evidence="1 3" id="KW-0597">Phosphoprotein</keyword>
<dbReference type="RefSeq" id="WP_095605866.1">
    <property type="nucleotide sequence ID" value="NZ_NSKE01000003.1"/>
</dbReference>
<dbReference type="GO" id="GO:0000160">
    <property type="term" value="P:phosphorelay signal transduction system"/>
    <property type="evidence" value="ECO:0007669"/>
    <property type="project" value="UniProtKB-KW"/>
</dbReference>
<dbReference type="PROSITE" id="PS50110">
    <property type="entry name" value="RESPONSE_REGULATORY"/>
    <property type="match status" value="1"/>
</dbReference>
<accession>A0A2A2GDQ3</accession>
<organism evidence="5 6">
    <name type="scientific">Fodinibius salipaludis</name>
    <dbReference type="NCBI Taxonomy" id="2032627"/>
    <lineage>
        <taxon>Bacteria</taxon>
        <taxon>Pseudomonadati</taxon>
        <taxon>Balneolota</taxon>
        <taxon>Balneolia</taxon>
        <taxon>Balneolales</taxon>
        <taxon>Balneolaceae</taxon>
        <taxon>Fodinibius</taxon>
    </lineage>
</organism>
<evidence type="ECO:0000256" key="2">
    <source>
        <dbReference type="ARBA" id="ARBA00023012"/>
    </source>
</evidence>
<feature type="modified residue" description="4-aspartylphosphate" evidence="3">
    <location>
        <position position="56"/>
    </location>
</feature>
<evidence type="ECO:0000313" key="5">
    <source>
        <dbReference type="EMBL" id="PAU94999.1"/>
    </source>
</evidence>
<name>A0A2A2GDQ3_9BACT</name>
<dbReference type="InterPro" id="IPR001789">
    <property type="entry name" value="Sig_transdc_resp-reg_receiver"/>
</dbReference>
<protein>
    <submittedName>
        <fullName evidence="5">Two-component system response regulator</fullName>
    </submittedName>
</protein>
<dbReference type="Gene3D" id="3.40.50.2300">
    <property type="match status" value="1"/>
</dbReference>
<keyword evidence="6" id="KW-1185">Reference proteome</keyword>
<gene>
    <name evidence="5" type="ORF">CK503_05925</name>
</gene>
<dbReference type="OrthoDB" id="9796457at2"/>
<evidence type="ECO:0000313" key="6">
    <source>
        <dbReference type="Proteomes" id="UP000218831"/>
    </source>
</evidence>